<evidence type="ECO:0000256" key="1">
    <source>
        <dbReference type="ARBA" id="ARBA00022723"/>
    </source>
</evidence>
<dbReference type="PANTHER" id="PTHR34448:SF1">
    <property type="entry name" value="BLL6088 PROTEIN"/>
    <property type="match status" value="1"/>
</dbReference>
<dbReference type="AlphaFoldDB" id="A0A158CW66"/>
<dbReference type="PANTHER" id="PTHR34448">
    <property type="entry name" value="AMINOPEPTIDASE"/>
    <property type="match status" value="1"/>
</dbReference>
<comment type="caution">
    <text evidence="2">The sequence shown here is derived from an EMBL/GenBank/DDBJ whole genome shotgun (WGS) entry which is preliminary data.</text>
</comment>
<accession>A0A158CW66</accession>
<dbReference type="GO" id="GO:0004177">
    <property type="term" value="F:aminopeptidase activity"/>
    <property type="evidence" value="ECO:0007669"/>
    <property type="project" value="InterPro"/>
</dbReference>
<dbReference type="InterPro" id="IPR000787">
    <property type="entry name" value="Peptidase_M29"/>
</dbReference>
<dbReference type="GO" id="GO:0046872">
    <property type="term" value="F:metal ion binding"/>
    <property type="evidence" value="ECO:0007669"/>
    <property type="project" value="UniProtKB-KW"/>
</dbReference>
<dbReference type="EMBL" id="FCNX02000012">
    <property type="protein sequence ID" value="SAK86166.1"/>
    <property type="molecule type" value="Genomic_DNA"/>
</dbReference>
<dbReference type="SUPFAM" id="SSF144052">
    <property type="entry name" value="Thermophilic metalloprotease-like"/>
    <property type="match status" value="1"/>
</dbReference>
<sequence length="332" mass="36881">MLILDYLRLGAGSRLLIRWNLDAADLAAQTALSDFVALCGQESVDVNAEAVDEQSTFCFDDMAGYDVVLYVSKTKSIHRKQLLTGLQDYVGRTTVYRLFDFGYELFELCFRMSKDELQNLNTRVLACAKACSKITITSDTGTDLVVRPDSLASWTSNHGDFRAPFPGVFPCGEVSTYSADIEGVLVADGAINMSYPFEFDPRLDGREVVLQISEGRVTDYSCKDVLIDSLCKKLFEIENANRVGEIGLGTNQTISRFVPFRSLINERVAGFHLGIGSPVKKGAYPDWNCRLHTDFILARPTIRFDDEIVFSDGKWTLSSGMTAEADLYVDAI</sequence>
<dbReference type="InterPro" id="IPR052170">
    <property type="entry name" value="M29_Exopeptidase"/>
</dbReference>
<evidence type="ECO:0000313" key="2">
    <source>
        <dbReference type="EMBL" id="SAK86166.1"/>
    </source>
</evidence>
<proteinExistence type="predicted"/>
<protein>
    <submittedName>
        <fullName evidence="2">Thermophilic metalloprotease (M29)</fullName>
    </submittedName>
</protein>
<keyword evidence="2" id="KW-0482">Metalloprotease</keyword>
<dbReference type="GO" id="GO:0008237">
    <property type="term" value="F:metallopeptidase activity"/>
    <property type="evidence" value="ECO:0007669"/>
    <property type="project" value="UniProtKB-KW"/>
</dbReference>
<organism evidence="2 3">
    <name type="scientific">Caballeronia fortuita</name>
    <dbReference type="NCBI Taxonomy" id="1777138"/>
    <lineage>
        <taxon>Bacteria</taxon>
        <taxon>Pseudomonadati</taxon>
        <taxon>Pseudomonadota</taxon>
        <taxon>Betaproteobacteria</taxon>
        <taxon>Burkholderiales</taxon>
        <taxon>Burkholderiaceae</taxon>
        <taxon>Caballeronia</taxon>
    </lineage>
</organism>
<dbReference type="Pfam" id="PF02073">
    <property type="entry name" value="Peptidase_M29"/>
    <property type="match status" value="1"/>
</dbReference>
<name>A0A158CW66_9BURK</name>
<keyword evidence="2" id="KW-0645">Protease</keyword>
<evidence type="ECO:0000313" key="3">
    <source>
        <dbReference type="Proteomes" id="UP000054903"/>
    </source>
</evidence>
<reference evidence="2" key="1">
    <citation type="submission" date="2016-01" db="EMBL/GenBank/DDBJ databases">
        <authorList>
            <person name="Peeters C."/>
        </authorList>
    </citation>
    <scope>NUCLEOTIDE SEQUENCE</scope>
    <source>
        <strain evidence="2">LMG 29320</strain>
    </source>
</reference>
<keyword evidence="1" id="KW-0479">Metal-binding</keyword>
<dbReference type="GO" id="GO:0006508">
    <property type="term" value="P:proteolysis"/>
    <property type="evidence" value="ECO:0007669"/>
    <property type="project" value="InterPro"/>
</dbReference>
<keyword evidence="3" id="KW-1185">Reference proteome</keyword>
<keyword evidence="2" id="KW-0378">Hydrolase</keyword>
<gene>
    <name evidence="2" type="ORF">AWB77_04576</name>
</gene>
<dbReference type="Proteomes" id="UP000054903">
    <property type="component" value="Unassembled WGS sequence"/>
</dbReference>